<sequence length="485" mass="55466">MSRRNEVRDQYLTTNQGAPITNDKNSLTVGDNGPVLLKDTNLIEKLAHFDRERIPDRVAHAKGSSAHGYFKLYNSMKEYTKAKVFTDTKNITPVIVRFSTVVGSKGSAETARDPRGFAVKFYTEEGNYDLVGNDIPVFFIRDAIKFPDMFHAFRPSPVTDLMDKNRFWDFIVNSPESTHMITWVFSDKGTRKSFIHMPGFGVNTFVWVNDKGKRMYVKYHWIPMAGDETIDRKEAEKLAGSDPDIATRELYDVLNNGEEVEYELAVQLMDPILEDSLSFNPIDATKVWPEDKFPLMKVGKLVLTHPPTNFFEESEQVAFAPGNFVPGIEASNCKLLQGRLFSYPDSQRYRLGTNFTQLPINKPKVPVVNNQRAGNMQYDKHSGIVDYNPNLLNDGNPEPTKEKGKVCLEYVEGYIEQKPIEKENDFQQAGGQYRSYNKIEREHLIDNIVNDLKEVDKRIQLKAIENFMKADKEFGTRVKLGLCLR</sequence>
<evidence type="ECO:0000256" key="8">
    <source>
        <dbReference type="ARBA" id="ARBA00023002"/>
    </source>
</evidence>
<comment type="similarity">
    <text evidence="3">Belongs to the catalase family.</text>
</comment>
<dbReference type="InterPro" id="IPR024711">
    <property type="entry name" value="Catalase_clade1/3"/>
</dbReference>
<organism evidence="14 16">
    <name type="scientific">Clostridium septicum</name>
    <dbReference type="NCBI Taxonomy" id="1504"/>
    <lineage>
        <taxon>Bacteria</taxon>
        <taxon>Bacillati</taxon>
        <taxon>Bacillota</taxon>
        <taxon>Clostridia</taxon>
        <taxon>Eubacteriales</taxon>
        <taxon>Clostridiaceae</taxon>
        <taxon>Clostridium</taxon>
    </lineage>
</organism>
<evidence type="ECO:0000256" key="2">
    <source>
        <dbReference type="ARBA" id="ARBA00002974"/>
    </source>
</evidence>
<feature type="domain" description="Catalase core" evidence="13">
    <location>
        <begin position="13"/>
        <end position="396"/>
    </location>
</feature>
<protein>
    <recommendedName>
        <fullName evidence="4">catalase</fullName>
        <ecNumber evidence="4">1.11.1.6</ecNumber>
    </recommendedName>
</protein>
<evidence type="ECO:0000256" key="10">
    <source>
        <dbReference type="ARBA" id="ARBA00023324"/>
    </source>
</evidence>
<evidence type="ECO:0000256" key="11">
    <source>
        <dbReference type="PIRSR" id="PIRSR038928-1"/>
    </source>
</evidence>
<dbReference type="GO" id="GO:0042542">
    <property type="term" value="P:response to hydrogen peroxide"/>
    <property type="evidence" value="ECO:0007669"/>
    <property type="project" value="TreeGrafter"/>
</dbReference>
<dbReference type="AlphaFoldDB" id="A0A9N7JNP1"/>
<dbReference type="Proteomes" id="UP001055437">
    <property type="component" value="Chromosome"/>
</dbReference>
<gene>
    <name evidence="14" type="ORF">CP523_14300</name>
    <name evidence="15" type="ORF">NH397_06700</name>
</gene>
<dbReference type="GO" id="GO:0005737">
    <property type="term" value="C:cytoplasm"/>
    <property type="evidence" value="ECO:0007669"/>
    <property type="project" value="TreeGrafter"/>
</dbReference>
<dbReference type="Pfam" id="PF00199">
    <property type="entry name" value="Catalase"/>
    <property type="match status" value="1"/>
</dbReference>
<proteinExistence type="inferred from homology"/>
<keyword evidence="9 12" id="KW-0408">Iron</keyword>
<dbReference type="GO" id="GO:0004096">
    <property type="term" value="F:catalase activity"/>
    <property type="evidence" value="ECO:0007669"/>
    <property type="project" value="UniProtKB-EC"/>
</dbReference>
<dbReference type="PRINTS" id="PR00067">
    <property type="entry name" value="CATALASE"/>
</dbReference>
<dbReference type="InterPro" id="IPR018028">
    <property type="entry name" value="Catalase"/>
</dbReference>
<evidence type="ECO:0000313" key="16">
    <source>
        <dbReference type="Proteomes" id="UP000280586"/>
    </source>
</evidence>
<dbReference type="RefSeq" id="WP_120140988.1">
    <property type="nucleotide sequence ID" value="NZ_CP023671.1"/>
</dbReference>
<dbReference type="GO" id="GO:0020037">
    <property type="term" value="F:heme binding"/>
    <property type="evidence" value="ECO:0007669"/>
    <property type="project" value="InterPro"/>
</dbReference>
<reference evidence="14 16" key="1">
    <citation type="submission" date="2017-09" db="EMBL/GenBank/DDBJ databases">
        <authorList>
            <person name="Thomas P."/>
            <person name="Seyboldt C."/>
        </authorList>
    </citation>
    <scope>NUCLEOTIDE SEQUENCE [LARGE SCALE GENOMIC DNA]</scope>
    <source>
        <strain evidence="14 16">DSM 7534</strain>
    </source>
</reference>
<dbReference type="KEGG" id="csep:CP523_14300"/>
<evidence type="ECO:0000313" key="17">
    <source>
        <dbReference type="Proteomes" id="UP001055437"/>
    </source>
</evidence>
<feature type="binding site" description="axial binding residue" evidence="12">
    <location>
        <position position="343"/>
    </location>
    <ligand>
        <name>heme</name>
        <dbReference type="ChEBI" id="CHEBI:30413"/>
    </ligand>
    <ligandPart>
        <name>Fe</name>
        <dbReference type="ChEBI" id="CHEBI:18248"/>
    </ligandPart>
</feature>
<evidence type="ECO:0000256" key="4">
    <source>
        <dbReference type="ARBA" id="ARBA00012314"/>
    </source>
</evidence>
<comment type="function">
    <text evidence="2">Decomposes hydrogen peroxide into water and oxygen; serves to protect cells from the toxic effects of hydrogen peroxide.</text>
</comment>
<keyword evidence="17" id="KW-1185">Reference proteome</keyword>
<feature type="active site" evidence="11">
    <location>
        <position position="60"/>
    </location>
</feature>
<dbReference type="Gene3D" id="2.40.180.10">
    <property type="entry name" value="Catalase core domain"/>
    <property type="match status" value="1"/>
</dbReference>
<dbReference type="SMART" id="SM01060">
    <property type="entry name" value="Catalase"/>
    <property type="match status" value="1"/>
</dbReference>
<dbReference type="InterPro" id="IPR010582">
    <property type="entry name" value="Catalase_immune_responsive"/>
</dbReference>
<dbReference type="EC" id="1.11.1.6" evidence="4"/>
<dbReference type="PIRSF" id="PIRSF038928">
    <property type="entry name" value="Catalase_clade1-3"/>
    <property type="match status" value="1"/>
</dbReference>
<evidence type="ECO:0000256" key="9">
    <source>
        <dbReference type="ARBA" id="ARBA00023004"/>
    </source>
</evidence>
<dbReference type="GO" id="GO:0046872">
    <property type="term" value="F:metal ion binding"/>
    <property type="evidence" value="ECO:0007669"/>
    <property type="project" value="UniProtKB-KW"/>
</dbReference>
<dbReference type="InterPro" id="IPR020835">
    <property type="entry name" value="Catalase_sf"/>
</dbReference>
<evidence type="ECO:0000313" key="15">
    <source>
        <dbReference type="EMBL" id="USS02105.1"/>
    </source>
</evidence>
<dbReference type="SUPFAM" id="SSF56634">
    <property type="entry name" value="Heme-dependent catalase-like"/>
    <property type="match status" value="1"/>
</dbReference>
<dbReference type="GeneID" id="303561856"/>
<evidence type="ECO:0000256" key="7">
    <source>
        <dbReference type="ARBA" id="ARBA00022723"/>
    </source>
</evidence>
<keyword evidence="7 12" id="KW-0479">Metal-binding</keyword>
<keyword evidence="10" id="KW-0376">Hydrogen peroxide</keyword>
<evidence type="ECO:0000256" key="3">
    <source>
        <dbReference type="ARBA" id="ARBA00005329"/>
    </source>
</evidence>
<evidence type="ECO:0000259" key="13">
    <source>
        <dbReference type="SMART" id="SM01060"/>
    </source>
</evidence>
<dbReference type="EMBL" id="CP099799">
    <property type="protein sequence ID" value="USS02105.1"/>
    <property type="molecule type" value="Genomic_DNA"/>
</dbReference>
<evidence type="ECO:0000256" key="6">
    <source>
        <dbReference type="ARBA" id="ARBA00022617"/>
    </source>
</evidence>
<dbReference type="PANTHER" id="PTHR11465">
    <property type="entry name" value="CATALASE"/>
    <property type="match status" value="1"/>
</dbReference>
<keyword evidence="6 12" id="KW-0349">Heme</keyword>
<keyword evidence="5" id="KW-0575">Peroxidase</keyword>
<dbReference type="PROSITE" id="PS00437">
    <property type="entry name" value="CATALASE_1"/>
    <property type="match status" value="1"/>
</dbReference>
<feature type="active site" evidence="11">
    <location>
        <position position="133"/>
    </location>
</feature>
<dbReference type="PANTHER" id="PTHR11465:SF23">
    <property type="entry name" value="CATALASE-2"/>
    <property type="match status" value="1"/>
</dbReference>
<dbReference type="Proteomes" id="UP000280586">
    <property type="component" value="Chromosome"/>
</dbReference>
<evidence type="ECO:0000256" key="1">
    <source>
        <dbReference type="ARBA" id="ARBA00001971"/>
    </source>
</evidence>
<dbReference type="PROSITE" id="PS51402">
    <property type="entry name" value="CATALASE_3"/>
    <property type="match status" value="1"/>
</dbReference>
<dbReference type="EMBL" id="CP023671">
    <property type="protein sequence ID" value="AYE35509.1"/>
    <property type="molecule type" value="Genomic_DNA"/>
</dbReference>
<dbReference type="GO" id="GO:0042744">
    <property type="term" value="P:hydrogen peroxide catabolic process"/>
    <property type="evidence" value="ECO:0007669"/>
    <property type="project" value="UniProtKB-KW"/>
</dbReference>
<reference evidence="15" key="2">
    <citation type="submission" date="2022-06" db="EMBL/GenBank/DDBJ databases">
        <authorList>
            <person name="Holder M.E."/>
            <person name="Ajami N.J."/>
            <person name="Petrosino J.F."/>
        </authorList>
    </citation>
    <scope>NUCLEOTIDE SEQUENCE</scope>
    <source>
        <strain evidence="15">RMA 8861</strain>
    </source>
</reference>
<accession>A0A9N7JNP1</accession>
<keyword evidence="8" id="KW-0560">Oxidoreductase</keyword>
<dbReference type="Pfam" id="PF06628">
    <property type="entry name" value="Catalase-rel"/>
    <property type="match status" value="1"/>
</dbReference>
<evidence type="ECO:0000313" key="14">
    <source>
        <dbReference type="EMBL" id="AYE35509.1"/>
    </source>
</evidence>
<evidence type="ECO:0000256" key="5">
    <source>
        <dbReference type="ARBA" id="ARBA00022559"/>
    </source>
</evidence>
<evidence type="ECO:0000256" key="12">
    <source>
        <dbReference type="PIRSR" id="PIRSR038928-2"/>
    </source>
</evidence>
<dbReference type="InterPro" id="IPR011614">
    <property type="entry name" value="Catalase_core"/>
</dbReference>
<name>A0A9N7JNP1_CLOSE</name>
<dbReference type="InterPro" id="IPR002226">
    <property type="entry name" value="Catalase_haem_BS"/>
</dbReference>
<dbReference type="CDD" id="cd08154">
    <property type="entry name" value="catalase_clade_1"/>
    <property type="match status" value="1"/>
</dbReference>
<comment type="cofactor">
    <cofactor evidence="1 12">
        <name>heme</name>
        <dbReference type="ChEBI" id="CHEBI:30413"/>
    </cofactor>
</comment>